<proteinExistence type="predicted"/>
<dbReference type="AlphaFoldDB" id="A0A0B7MZ01"/>
<reference evidence="1 2" key="1">
    <citation type="submission" date="2014-09" db="EMBL/GenBank/DDBJ databases">
        <authorList>
            <person name="Ellenberger Sabrina"/>
        </authorList>
    </citation>
    <scope>NUCLEOTIDE SEQUENCE [LARGE SCALE GENOMIC DNA]</scope>
    <source>
        <strain evidence="1 2">CBS 412.66</strain>
    </source>
</reference>
<evidence type="ECO:0000313" key="1">
    <source>
        <dbReference type="EMBL" id="CEP11266.1"/>
    </source>
</evidence>
<gene>
    <name evidence="1" type="primary">PARPA_05087.1 scaffold 16343</name>
</gene>
<keyword evidence="2" id="KW-1185">Reference proteome</keyword>
<dbReference type="Proteomes" id="UP000054107">
    <property type="component" value="Unassembled WGS sequence"/>
</dbReference>
<accession>A0A0B7MZ01</accession>
<evidence type="ECO:0000313" key="2">
    <source>
        <dbReference type="Proteomes" id="UP000054107"/>
    </source>
</evidence>
<dbReference type="EMBL" id="LN725941">
    <property type="protein sequence ID" value="CEP11266.1"/>
    <property type="molecule type" value="Genomic_DNA"/>
</dbReference>
<protein>
    <submittedName>
        <fullName evidence="1">Uncharacterized protein</fullName>
    </submittedName>
</protein>
<organism evidence="1 2">
    <name type="scientific">Parasitella parasitica</name>
    <dbReference type="NCBI Taxonomy" id="35722"/>
    <lineage>
        <taxon>Eukaryota</taxon>
        <taxon>Fungi</taxon>
        <taxon>Fungi incertae sedis</taxon>
        <taxon>Mucoromycota</taxon>
        <taxon>Mucoromycotina</taxon>
        <taxon>Mucoromycetes</taxon>
        <taxon>Mucorales</taxon>
        <taxon>Mucorineae</taxon>
        <taxon>Mucoraceae</taxon>
        <taxon>Parasitella</taxon>
    </lineage>
</organism>
<sequence>MSSQSRIRITQPVTCPNAHCLAQVSSARALRNYLRYCVPEAATVFELADADSDVEMGELPDYTDSGLEGVIATVSSPLQEANNG</sequence>
<name>A0A0B7MZ01_9FUNG</name>